<sequence>MANTIYATGKRKASIAKVWLTPGTGTMTINGLSLDAWLGGLEAKKLRVKQPLVLSKQETSVDIVATTLGGGFGGQADALRHGISKALVEFNPEIKAILKPEGMMTRDSRVVERKKPGKRKARRSRQFSKR</sequence>
<protein>
    <submittedName>
        <fullName evidence="5">SSU ribosomal protein S9p (S16e)</fullName>
    </submittedName>
</protein>
<dbReference type="PROSITE" id="PS00360">
    <property type="entry name" value="RIBOSOMAL_S9"/>
    <property type="match status" value="1"/>
</dbReference>
<reference evidence="5" key="1">
    <citation type="submission" date="2016-10" db="EMBL/GenBank/DDBJ databases">
        <authorList>
            <person name="de Groot N.N."/>
        </authorList>
    </citation>
    <scope>NUCLEOTIDE SEQUENCE</scope>
</reference>
<name>A0A1W1BPP2_9ZZZZ</name>
<dbReference type="GO" id="GO:0022627">
    <property type="term" value="C:cytosolic small ribosomal subunit"/>
    <property type="evidence" value="ECO:0007669"/>
    <property type="project" value="TreeGrafter"/>
</dbReference>
<dbReference type="AlphaFoldDB" id="A0A1W1BPP2"/>
<keyword evidence="2 5" id="KW-0689">Ribosomal protein</keyword>
<organism evidence="5">
    <name type="scientific">hydrothermal vent metagenome</name>
    <dbReference type="NCBI Taxonomy" id="652676"/>
    <lineage>
        <taxon>unclassified sequences</taxon>
        <taxon>metagenomes</taxon>
        <taxon>ecological metagenomes</taxon>
    </lineage>
</organism>
<dbReference type="GO" id="GO:0003723">
    <property type="term" value="F:RNA binding"/>
    <property type="evidence" value="ECO:0007669"/>
    <property type="project" value="TreeGrafter"/>
</dbReference>
<dbReference type="Pfam" id="PF00380">
    <property type="entry name" value="Ribosomal_S9"/>
    <property type="match status" value="1"/>
</dbReference>
<dbReference type="SUPFAM" id="SSF54211">
    <property type="entry name" value="Ribosomal protein S5 domain 2-like"/>
    <property type="match status" value="1"/>
</dbReference>
<evidence type="ECO:0000256" key="3">
    <source>
        <dbReference type="ARBA" id="ARBA00023274"/>
    </source>
</evidence>
<evidence type="ECO:0000256" key="2">
    <source>
        <dbReference type="ARBA" id="ARBA00022980"/>
    </source>
</evidence>
<accession>A0A1W1BPP2</accession>
<dbReference type="EMBL" id="FPHF01000029">
    <property type="protein sequence ID" value="SFV55451.1"/>
    <property type="molecule type" value="Genomic_DNA"/>
</dbReference>
<dbReference type="PANTHER" id="PTHR21569:SF1">
    <property type="entry name" value="SMALL RIBOSOMAL SUBUNIT PROTEIN US9M"/>
    <property type="match status" value="1"/>
</dbReference>
<dbReference type="InterPro" id="IPR000754">
    <property type="entry name" value="Ribosomal_uS9"/>
</dbReference>
<evidence type="ECO:0000256" key="4">
    <source>
        <dbReference type="SAM" id="MobiDB-lite"/>
    </source>
</evidence>
<dbReference type="PANTHER" id="PTHR21569">
    <property type="entry name" value="RIBOSOMAL PROTEIN S9"/>
    <property type="match status" value="1"/>
</dbReference>
<comment type="similarity">
    <text evidence="1">Belongs to the universal ribosomal protein uS9 family.</text>
</comment>
<dbReference type="FunFam" id="3.30.230.10:FF:000001">
    <property type="entry name" value="30S ribosomal protein S9"/>
    <property type="match status" value="1"/>
</dbReference>
<dbReference type="InterPro" id="IPR020568">
    <property type="entry name" value="Ribosomal_Su5_D2-typ_SF"/>
</dbReference>
<dbReference type="InterPro" id="IPR020574">
    <property type="entry name" value="Ribosomal_uS9_CS"/>
</dbReference>
<keyword evidence="3" id="KW-0687">Ribonucleoprotein</keyword>
<gene>
    <name evidence="5" type="ORF">MNB_SM-4-1509</name>
</gene>
<feature type="compositionally biased region" description="Basic and acidic residues" evidence="4">
    <location>
        <begin position="105"/>
        <end position="114"/>
    </location>
</feature>
<dbReference type="Gene3D" id="3.30.230.10">
    <property type="match status" value="1"/>
</dbReference>
<dbReference type="InterPro" id="IPR023035">
    <property type="entry name" value="Ribosomal_uS9_bac/plastid"/>
</dbReference>
<proteinExistence type="inferred from homology"/>
<evidence type="ECO:0000256" key="1">
    <source>
        <dbReference type="ARBA" id="ARBA00005251"/>
    </source>
</evidence>
<dbReference type="NCBIfam" id="NF001099">
    <property type="entry name" value="PRK00132.1"/>
    <property type="match status" value="1"/>
</dbReference>
<dbReference type="InterPro" id="IPR014721">
    <property type="entry name" value="Ribsml_uS5_D2-typ_fold_subgr"/>
</dbReference>
<evidence type="ECO:0000313" key="5">
    <source>
        <dbReference type="EMBL" id="SFV55451.1"/>
    </source>
</evidence>
<dbReference type="HAMAP" id="MF_00532_B">
    <property type="entry name" value="Ribosomal_uS9_B"/>
    <property type="match status" value="1"/>
</dbReference>
<feature type="region of interest" description="Disordered" evidence="4">
    <location>
        <begin position="105"/>
        <end position="130"/>
    </location>
</feature>
<dbReference type="GO" id="GO:0003735">
    <property type="term" value="F:structural constituent of ribosome"/>
    <property type="evidence" value="ECO:0007669"/>
    <property type="project" value="InterPro"/>
</dbReference>
<dbReference type="GO" id="GO:0006412">
    <property type="term" value="P:translation"/>
    <property type="evidence" value="ECO:0007669"/>
    <property type="project" value="InterPro"/>
</dbReference>
<feature type="compositionally biased region" description="Basic residues" evidence="4">
    <location>
        <begin position="115"/>
        <end position="130"/>
    </location>
</feature>